<dbReference type="InterPro" id="IPR001849">
    <property type="entry name" value="PH_domain"/>
</dbReference>
<evidence type="ECO:0000313" key="3">
    <source>
        <dbReference type="EMBL" id="RCH77623.1"/>
    </source>
</evidence>
<name>A0A367IIX1_RHIST</name>
<dbReference type="InterPro" id="IPR011993">
    <property type="entry name" value="PH-like_dom_sf"/>
</dbReference>
<dbReference type="CDD" id="cd00014">
    <property type="entry name" value="CH_SF"/>
    <property type="match status" value="1"/>
</dbReference>
<dbReference type="EMBL" id="PJQM01007883">
    <property type="protein sequence ID" value="RCH77623.1"/>
    <property type="molecule type" value="Genomic_DNA"/>
</dbReference>
<evidence type="ECO:0000259" key="2">
    <source>
        <dbReference type="PROSITE" id="PS50003"/>
    </source>
</evidence>
<evidence type="ECO:0000313" key="4">
    <source>
        <dbReference type="Proteomes" id="UP000253551"/>
    </source>
</evidence>
<protein>
    <submittedName>
        <fullName evidence="3">Polar growth protein</fullName>
    </submittedName>
</protein>
<dbReference type="SUPFAM" id="SSF50729">
    <property type="entry name" value="PH domain-like"/>
    <property type="match status" value="1"/>
</dbReference>
<dbReference type="Gene3D" id="1.10.418.10">
    <property type="entry name" value="Calponin-like domain"/>
    <property type="match status" value="1"/>
</dbReference>
<dbReference type="Gene3D" id="2.30.29.30">
    <property type="entry name" value="Pleckstrin-homology domain (PH domain)/Phosphotyrosine-binding domain (PTB)"/>
    <property type="match status" value="1"/>
</dbReference>
<dbReference type="SUPFAM" id="SSF47576">
    <property type="entry name" value="Calponin-homology domain, CH-domain"/>
    <property type="match status" value="1"/>
</dbReference>
<sequence>DVRMKGIINLRGYRIIHDKTIQPGKYSFKAQHEEERTFYFYTDEESQMRSWMTNLMKSTITRDLSTPVLSSRVIPSVSLEMARLMDPRPPSVLLYKKPTCETSLVTEASIDSGFDSDQHSPTSSIRQYEEDEGIEQDAGSWGYAEFIEWVNAICPEDPISSLDQLKQDNLLVTLLQELSGKKVSNTHSSQDTVALAFDFMAKEGIPAVNELFSVQDVYQGNQDKIIFMLRSILEWSL</sequence>
<dbReference type="AlphaFoldDB" id="A0A367IIX1"/>
<dbReference type="STRING" id="4846.A0A367IIX1"/>
<feature type="domain" description="PH" evidence="2">
    <location>
        <begin position="1"/>
        <end position="60"/>
    </location>
</feature>
<organism evidence="3 4">
    <name type="scientific">Rhizopus stolonifer</name>
    <name type="common">Rhizopus nigricans</name>
    <dbReference type="NCBI Taxonomy" id="4846"/>
    <lineage>
        <taxon>Eukaryota</taxon>
        <taxon>Fungi</taxon>
        <taxon>Fungi incertae sedis</taxon>
        <taxon>Mucoromycota</taxon>
        <taxon>Mucoromycotina</taxon>
        <taxon>Mucoromycetes</taxon>
        <taxon>Mucorales</taxon>
        <taxon>Mucorineae</taxon>
        <taxon>Rhizopodaceae</taxon>
        <taxon>Rhizopus</taxon>
    </lineage>
</organism>
<proteinExistence type="predicted"/>
<feature type="region of interest" description="Disordered" evidence="1">
    <location>
        <begin position="111"/>
        <end position="131"/>
    </location>
</feature>
<comment type="caution">
    <text evidence="3">The sequence shown here is derived from an EMBL/GenBank/DDBJ whole genome shotgun (WGS) entry which is preliminary data.</text>
</comment>
<dbReference type="Proteomes" id="UP000253551">
    <property type="component" value="Unassembled WGS sequence"/>
</dbReference>
<keyword evidence="4" id="KW-1185">Reference proteome</keyword>
<feature type="non-terminal residue" evidence="3">
    <location>
        <position position="1"/>
    </location>
</feature>
<dbReference type="OrthoDB" id="73680at2759"/>
<accession>A0A367IIX1</accession>
<reference evidence="3 4" key="1">
    <citation type="journal article" date="2018" name="G3 (Bethesda)">
        <title>Phylogenetic and Phylogenomic Definition of Rhizopus Species.</title>
        <authorList>
            <person name="Gryganskyi A.P."/>
            <person name="Golan J."/>
            <person name="Dolatabadi S."/>
            <person name="Mondo S."/>
            <person name="Robb S."/>
            <person name="Idnurm A."/>
            <person name="Muszewska A."/>
            <person name="Steczkiewicz K."/>
            <person name="Masonjones S."/>
            <person name="Liao H.L."/>
            <person name="Gajdeczka M.T."/>
            <person name="Anike F."/>
            <person name="Vuek A."/>
            <person name="Anishchenko I.M."/>
            <person name="Voigt K."/>
            <person name="de Hoog G.S."/>
            <person name="Smith M.E."/>
            <person name="Heitman J."/>
            <person name="Vilgalys R."/>
            <person name="Stajich J.E."/>
        </authorList>
    </citation>
    <scope>NUCLEOTIDE SEQUENCE [LARGE SCALE GENOMIC DNA]</scope>
    <source>
        <strain evidence="3 4">LSU 92-RS-03</strain>
    </source>
</reference>
<evidence type="ECO:0000256" key="1">
    <source>
        <dbReference type="SAM" id="MobiDB-lite"/>
    </source>
</evidence>
<dbReference type="Pfam" id="PF00169">
    <property type="entry name" value="PH"/>
    <property type="match status" value="1"/>
</dbReference>
<dbReference type="InterPro" id="IPR036872">
    <property type="entry name" value="CH_dom_sf"/>
</dbReference>
<gene>
    <name evidence="3" type="primary">BOI2_3</name>
    <name evidence="3" type="ORF">CU098_004992</name>
</gene>
<dbReference type="PROSITE" id="PS50003">
    <property type="entry name" value="PH_DOMAIN"/>
    <property type="match status" value="1"/>
</dbReference>